<feature type="transmembrane region" description="Helical" evidence="9">
    <location>
        <begin position="617"/>
        <end position="636"/>
    </location>
</feature>
<evidence type="ECO:0000256" key="9">
    <source>
        <dbReference type="SAM" id="Phobius"/>
    </source>
</evidence>
<feature type="transmembrane region" description="Helical" evidence="9">
    <location>
        <begin position="747"/>
        <end position="766"/>
    </location>
</feature>
<comment type="subcellular location">
    <subcellularLocation>
        <location evidence="1">Membrane</location>
        <topology evidence="1">Multi-pass membrane protein</topology>
    </subcellularLocation>
</comment>
<keyword evidence="7 9" id="KW-1133">Transmembrane helix</keyword>
<evidence type="ECO:0000256" key="10">
    <source>
        <dbReference type="SAM" id="SignalP"/>
    </source>
</evidence>
<comment type="similarity">
    <text evidence="2">Belongs to the ABC transporter superfamily. ABCG family. Eye pigment precursor importer (TC 3.A.1.204) subfamily.</text>
</comment>
<dbReference type="GO" id="GO:0016887">
    <property type="term" value="F:ATP hydrolysis activity"/>
    <property type="evidence" value="ECO:0007669"/>
    <property type="project" value="InterPro"/>
</dbReference>
<dbReference type="GO" id="GO:0005524">
    <property type="term" value="F:ATP binding"/>
    <property type="evidence" value="ECO:0007669"/>
    <property type="project" value="UniProtKB-KW"/>
</dbReference>
<feature type="transmembrane region" description="Helical" evidence="9">
    <location>
        <begin position="773"/>
        <end position="791"/>
    </location>
</feature>
<proteinExistence type="inferred from homology"/>
<keyword evidence="5" id="KW-0547">Nucleotide-binding</keyword>
<dbReference type="InterPro" id="IPR050352">
    <property type="entry name" value="ABCG_transporters"/>
</dbReference>
<dbReference type="EMBL" id="LGRX02031057">
    <property type="protein sequence ID" value="KAK3245061.1"/>
    <property type="molecule type" value="Genomic_DNA"/>
</dbReference>
<dbReference type="Pfam" id="PF00005">
    <property type="entry name" value="ABC_tran"/>
    <property type="match status" value="1"/>
</dbReference>
<keyword evidence="6" id="KW-0067">ATP-binding</keyword>
<dbReference type="InterPro" id="IPR043926">
    <property type="entry name" value="ABCG_dom"/>
</dbReference>
<dbReference type="AlphaFoldDB" id="A0AAE0EY45"/>
<dbReference type="InterPro" id="IPR003593">
    <property type="entry name" value="AAA+_ATPase"/>
</dbReference>
<dbReference type="InterPro" id="IPR027417">
    <property type="entry name" value="P-loop_NTPase"/>
</dbReference>
<evidence type="ECO:0000256" key="2">
    <source>
        <dbReference type="ARBA" id="ARBA00005814"/>
    </source>
</evidence>
<feature type="domain" description="ABC transporter" evidence="11">
    <location>
        <begin position="229"/>
        <end position="475"/>
    </location>
</feature>
<sequence>MVRFGSQAAALLLALAVLSSAVKGEPEEAPTKQFTLESQPLGKYTVGWCPGSKYYGKYTLTENTVITDQCACAFVSNGTDGNQLTCPPGYFCPHGNDEAYECKPGFYCPGNISQPTFCCPGYYCPTPIEMYICPKDHYCRSGFVEPVGCNTLSKCDEGATDATKIGPIIITVLVFIVLYVGFEIKKWHDEKVAQVIKLALVEVKEKKTGKCEKGAENVVDVKSSKVDKTKVFNIEFIGLGCTLPNGVTIMKGVTGAFKAGRTCAVMGPSGAGKTTVITLITGKFKKTAGRILINDQEEEGLMMYKKLTGFVPQEDVMHRKLTVFDNLMHSAKMRLPADMKLADIKSLVLDTIEDLGMSHVTFSIIGDESERGISGGQRKRVNIGLELVADPSVLFLDEPTSGLDSSTSYDLCKMLSEMAQSKMLNIVSVIHSPSQKAFFQFSDLLLLGKGGQTVYIGALDNSVHYFNSIGFPLPEGDNPADFFLDVTSGNVPRSGHPEFEWKDLFGLWVTYCGDAGKDEHAGGDQLAALQENMSKYTDADTRSFSLADLKSKAYDLTMDVQLWFVNRGEEVQKAFQDFVNFVTMKQDPVRNTVNPFWQFVYCFQRAVRQLTRNRNGFIADQLVHFMIGVFISLVAMNLEFIGPQDNTVCDVAPLWLQSVCNRNVKDAYGSAANFLNFGIGFAGIAAAIPTFGDEKVIYWREASSGTLTLSYYLAKWIVDIVRVFFATVFFFASFSLNYPYEGEIHKIFEVIFFPYYAAFSLGYCVSVVAPRESASLIGVVVAMLFAMKLSGTNDPTLKEIKDMEPRESWLYNVAYPRYGVEAFYVSAVGFYEHVPMGYYDYTPPDGVELFEGTKARQDAYHTDGTESLWMRIASGMQSVGYDLDEYSSDLMGMLRSAWIWGLIGYVLMISKDNSKKK</sequence>
<keyword evidence="13" id="KW-1185">Reference proteome</keyword>
<feature type="transmembrane region" description="Helical" evidence="9">
    <location>
        <begin position="713"/>
        <end position="735"/>
    </location>
</feature>
<organism evidence="12 13">
    <name type="scientific">Cymbomonas tetramitiformis</name>
    <dbReference type="NCBI Taxonomy" id="36881"/>
    <lineage>
        <taxon>Eukaryota</taxon>
        <taxon>Viridiplantae</taxon>
        <taxon>Chlorophyta</taxon>
        <taxon>Pyramimonadophyceae</taxon>
        <taxon>Pyramimonadales</taxon>
        <taxon>Pyramimonadaceae</taxon>
        <taxon>Cymbomonas</taxon>
    </lineage>
</organism>
<dbReference type="InterPro" id="IPR017871">
    <property type="entry name" value="ABC_transporter-like_CS"/>
</dbReference>
<feature type="signal peptide" evidence="10">
    <location>
        <begin position="1"/>
        <end position="24"/>
    </location>
</feature>
<dbReference type="PROSITE" id="PS50893">
    <property type="entry name" value="ABC_TRANSPORTER_2"/>
    <property type="match status" value="1"/>
</dbReference>
<feature type="chain" id="PRO_5042159181" description="ABC transporter domain-containing protein" evidence="10">
    <location>
        <begin position="25"/>
        <end position="917"/>
    </location>
</feature>
<dbReference type="GO" id="GO:0016020">
    <property type="term" value="C:membrane"/>
    <property type="evidence" value="ECO:0007669"/>
    <property type="project" value="UniProtKB-SubCell"/>
</dbReference>
<dbReference type="InterPro" id="IPR003439">
    <property type="entry name" value="ABC_transporter-like_ATP-bd"/>
</dbReference>
<evidence type="ECO:0000313" key="12">
    <source>
        <dbReference type="EMBL" id="KAK3245061.1"/>
    </source>
</evidence>
<dbReference type="FunFam" id="3.40.50.300:FF:000367">
    <property type="entry name" value="ABC transporter G family member 24"/>
    <property type="match status" value="1"/>
</dbReference>
<comment type="caution">
    <text evidence="12">The sequence shown here is derived from an EMBL/GenBank/DDBJ whole genome shotgun (WGS) entry which is preliminary data.</text>
</comment>
<keyword evidence="4 9" id="KW-0812">Transmembrane</keyword>
<feature type="transmembrane region" description="Helical" evidence="9">
    <location>
        <begin position="890"/>
        <end position="909"/>
    </location>
</feature>
<dbReference type="SUPFAM" id="SSF52540">
    <property type="entry name" value="P-loop containing nucleoside triphosphate hydrolases"/>
    <property type="match status" value="1"/>
</dbReference>
<evidence type="ECO:0000256" key="8">
    <source>
        <dbReference type="ARBA" id="ARBA00023136"/>
    </source>
</evidence>
<dbReference type="GO" id="GO:0140359">
    <property type="term" value="F:ABC-type transporter activity"/>
    <property type="evidence" value="ECO:0007669"/>
    <property type="project" value="InterPro"/>
</dbReference>
<evidence type="ECO:0000256" key="1">
    <source>
        <dbReference type="ARBA" id="ARBA00004141"/>
    </source>
</evidence>
<evidence type="ECO:0000256" key="7">
    <source>
        <dbReference type="ARBA" id="ARBA00022989"/>
    </source>
</evidence>
<keyword evidence="8 9" id="KW-0472">Membrane</keyword>
<accession>A0AAE0EY45</accession>
<dbReference type="Pfam" id="PF19055">
    <property type="entry name" value="ABC2_membrane_7"/>
    <property type="match status" value="2"/>
</dbReference>
<evidence type="ECO:0000313" key="13">
    <source>
        <dbReference type="Proteomes" id="UP001190700"/>
    </source>
</evidence>
<evidence type="ECO:0000256" key="6">
    <source>
        <dbReference type="ARBA" id="ARBA00022840"/>
    </source>
</evidence>
<evidence type="ECO:0000256" key="5">
    <source>
        <dbReference type="ARBA" id="ARBA00022741"/>
    </source>
</evidence>
<feature type="transmembrane region" description="Helical" evidence="9">
    <location>
        <begin position="674"/>
        <end position="692"/>
    </location>
</feature>
<dbReference type="PANTHER" id="PTHR48041">
    <property type="entry name" value="ABC TRANSPORTER G FAMILY MEMBER 28"/>
    <property type="match status" value="1"/>
</dbReference>
<gene>
    <name evidence="12" type="ORF">CYMTET_45352</name>
</gene>
<dbReference type="Proteomes" id="UP001190700">
    <property type="component" value="Unassembled WGS sequence"/>
</dbReference>
<keyword evidence="3" id="KW-0813">Transport</keyword>
<dbReference type="Gene3D" id="3.40.50.300">
    <property type="entry name" value="P-loop containing nucleotide triphosphate hydrolases"/>
    <property type="match status" value="1"/>
</dbReference>
<evidence type="ECO:0000256" key="3">
    <source>
        <dbReference type="ARBA" id="ARBA00022448"/>
    </source>
</evidence>
<reference evidence="12 13" key="1">
    <citation type="journal article" date="2015" name="Genome Biol. Evol.">
        <title>Comparative Genomics of a Bacterivorous Green Alga Reveals Evolutionary Causalities and Consequences of Phago-Mixotrophic Mode of Nutrition.</title>
        <authorList>
            <person name="Burns J.A."/>
            <person name="Paasch A."/>
            <person name="Narechania A."/>
            <person name="Kim E."/>
        </authorList>
    </citation>
    <scope>NUCLEOTIDE SEQUENCE [LARGE SCALE GENOMIC DNA]</scope>
    <source>
        <strain evidence="12 13">PLY_AMNH</strain>
    </source>
</reference>
<evidence type="ECO:0000256" key="4">
    <source>
        <dbReference type="ARBA" id="ARBA00022692"/>
    </source>
</evidence>
<dbReference type="PROSITE" id="PS00211">
    <property type="entry name" value="ABC_TRANSPORTER_1"/>
    <property type="match status" value="1"/>
</dbReference>
<name>A0AAE0EY45_9CHLO</name>
<evidence type="ECO:0000259" key="11">
    <source>
        <dbReference type="PROSITE" id="PS50893"/>
    </source>
</evidence>
<keyword evidence="10" id="KW-0732">Signal</keyword>
<dbReference type="SMART" id="SM00382">
    <property type="entry name" value="AAA"/>
    <property type="match status" value="1"/>
</dbReference>
<dbReference type="PANTHER" id="PTHR48041:SF91">
    <property type="entry name" value="ABC TRANSPORTER G FAMILY MEMBER 28"/>
    <property type="match status" value="1"/>
</dbReference>
<protein>
    <recommendedName>
        <fullName evidence="11">ABC transporter domain-containing protein</fullName>
    </recommendedName>
</protein>